<protein>
    <submittedName>
        <fullName evidence="1">Uncharacterized protein</fullName>
    </submittedName>
</protein>
<organism evidence="1 2">
    <name type="scientific">Flavobacterium columnare</name>
    <dbReference type="NCBI Taxonomy" id="996"/>
    <lineage>
        <taxon>Bacteria</taxon>
        <taxon>Pseudomonadati</taxon>
        <taxon>Bacteroidota</taxon>
        <taxon>Flavobacteriia</taxon>
        <taxon>Flavobacteriales</taxon>
        <taxon>Flavobacteriaceae</taxon>
        <taxon>Flavobacterium</taxon>
    </lineage>
</organism>
<name>A0A246GBG9_9FLAO</name>
<accession>A0A246GBG9</accession>
<evidence type="ECO:0000313" key="1">
    <source>
        <dbReference type="EMBL" id="OWP77943.1"/>
    </source>
</evidence>
<proteinExistence type="predicted"/>
<dbReference type="EMBL" id="MTCY01000013">
    <property type="protein sequence ID" value="OWP77943.1"/>
    <property type="molecule type" value="Genomic_DNA"/>
</dbReference>
<reference evidence="1 2" key="1">
    <citation type="journal article" date="2017" name="Infect. Genet. Evol.">
        <title>Comparative genome analysis of fish pathogen Flavobacterium columnare reveals extensive sequence diversity within the species.</title>
        <authorList>
            <person name="Kayansamruaj P."/>
            <person name="Dong H.T."/>
            <person name="Hirono I."/>
            <person name="Kondo H."/>
            <person name="Senapin S."/>
            <person name="Rodkhum C."/>
        </authorList>
    </citation>
    <scope>NUCLEOTIDE SEQUENCE [LARGE SCALE GENOMIC DNA]</scope>
    <source>
        <strain evidence="1 2">1214</strain>
    </source>
</reference>
<dbReference type="Proteomes" id="UP000198034">
    <property type="component" value="Unassembled WGS sequence"/>
</dbReference>
<gene>
    <name evidence="1" type="ORF">BWK62_06085</name>
</gene>
<dbReference type="AlphaFoldDB" id="A0A246GBG9"/>
<evidence type="ECO:0000313" key="2">
    <source>
        <dbReference type="Proteomes" id="UP000198034"/>
    </source>
</evidence>
<comment type="caution">
    <text evidence="1">The sequence shown here is derived from an EMBL/GenBank/DDBJ whole genome shotgun (WGS) entry which is preliminary data.</text>
</comment>
<sequence length="91" mass="10478">MVATIGGNYVGTPEPKLREKLGELYVMITNSFNAPSFSQMENLESIKFSFDTLQKEINLIENKDFLTLKKKAEKNHIPYISKSFDEFIKDL</sequence>